<organism evidence="3 4">
    <name type="scientific">Stenotrophomonas maltophilia</name>
    <name type="common">Pseudomonas maltophilia</name>
    <name type="synonym">Xanthomonas maltophilia</name>
    <dbReference type="NCBI Taxonomy" id="40324"/>
    <lineage>
        <taxon>Bacteria</taxon>
        <taxon>Pseudomonadati</taxon>
        <taxon>Pseudomonadota</taxon>
        <taxon>Gammaproteobacteria</taxon>
        <taxon>Lysobacterales</taxon>
        <taxon>Lysobacteraceae</taxon>
        <taxon>Stenotrophomonas</taxon>
        <taxon>Stenotrophomonas maltophilia group</taxon>
    </lineage>
</organism>
<dbReference type="Gene3D" id="3.40.50.1860">
    <property type="match status" value="2"/>
</dbReference>
<dbReference type="Proteomes" id="UP000487117">
    <property type="component" value="Unassembled WGS sequence"/>
</dbReference>
<dbReference type="Pfam" id="PF01177">
    <property type="entry name" value="Asp_Glu_race"/>
    <property type="match status" value="1"/>
</dbReference>
<dbReference type="InterPro" id="IPR001920">
    <property type="entry name" value="Asp/Glu_race"/>
</dbReference>
<evidence type="ECO:0000256" key="2">
    <source>
        <dbReference type="ARBA" id="ARBA00023235"/>
    </source>
</evidence>
<dbReference type="AlphaFoldDB" id="A0A7V8FHI4"/>
<comment type="similarity">
    <text evidence="1">Belongs to the aspartate/glutamate racemases family.</text>
</comment>
<evidence type="ECO:0000313" key="3">
    <source>
        <dbReference type="EMBL" id="KAF1015826.1"/>
    </source>
</evidence>
<dbReference type="EMBL" id="WNDS01000002">
    <property type="protein sequence ID" value="KAF1015826.1"/>
    <property type="molecule type" value="Genomic_DNA"/>
</dbReference>
<dbReference type="PANTHER" id="PTHR21198:SF7">
    <property type="entry name" value="ASPARTATE-GLUTAMATE RACEMASE FAMILY"/>
    <property type="match status" value="1"/>
</dbReference>
<sequence length="231" mass="25257">MKTLGLIGGMSWESSAQYYRILNEEVRRRLGGTHSAQVLLWSVDFQRIEQLQHAGDWDALAREMADAGRRLHAGGAELLLICTNTMHRLADAVTDAVPVPLLHIADPNAARIKADGLQRIGLLGTAFTMEQAFYRGRLEQTHGLQVLVPAQDDRQTVHRIIYDELINGVVSDASRQAYVQVIQRLVADGAQGIILGCTEIMLLVGQQDSPVPLYDTTTLHALAAIDAALSG</sequence>
<dbReference type="NCBIfam" id="TIGR00035">
    <property type="entry name" value="asp_race"/>
    <property type="match status" value="1"/>
</dbReference>
<dbReference type="PANTHER" id="PTHR21198">
    <property type="entry name" value="GLUTAMATE RACEMASE"/>
    <property type="match status" value="1"/>
</dbReference>
<protein>
    <submittedName>
        <fullName evidence="3">Putative racemase YgeA</fullName>
    </submittedName>
</protein>
<dbReference type="InterPro" id="IPR015942">
    <property type="entry name" value="Asp/Glu/hydantoin_racemase"/>
</dbReference>
<accession>A0A7V8FHI4</accession>
<name>A0A7V8FHI4_STEMA</name>
<dbReference type="InterPro" id="IPR004380">
    <property type="entry name" value="Asp_race"/>
</dbReference>
<gene>
    <name evidence="3" type="primary">ygeA</name>
    <name evidence="3" type="ORF">GAK31_01305</name>
</gene>
<comment type="caution">
    <text evidence="3">The sequence shown here is derived from an EMBL/GenBank/DDBJ whole genome shotgun (WGS) entry which is preliminary data.</text>
</comment>
<keyword evidence="2" id="KW-0413">Isomerase</keyword>
<dbReference type="SUPFAM" id="SSF53681">
    <property type="entry name" value="Aspartate/glutamate racemase"/>
    <property type="match status" value="2"/>
</dbReference>
<evidence type="ECO:0000313" key="4">
    <source>
        <dbReference type="Proteomes" id="UP000487117"/>
    </source>
</evidence>
<evidence type="ECO:0000256" key="1">
    <source>
        <dbReference type="ARBA" id="ARBA00007847"/>
    </source>
</evidence>
<dbReference type="GO" id="GO:0047661">
    <property type="term" value="F:amino-acid racemase activity"/>
    <property type="evidence" value="ECO:0007669"/>
    <property type="project" value="InterPro"/>
</dbReference>
<reference evidence="4" key="1">
    <citation type="journal article" date="2020" name="MBio">
        <title>Horizontal gene transfer to a defensive symbiont with a reduced genome amongst a multipartite beetle microbiome.</title>
        <authorList>
            <person name="Waterworth S.C."/>
            <person name="Florez L.V."/>
            <person name="Rees E.R."/>
            <person name="Hertweck C."/>
            <person name="Kaltenpoth M."/>
            <person name="Kwan J.C."/>
        </authorList>
    </citation>
    <scope>NUCLEOTIDE SEQUENCE [LARGE SCALE GENOMIC DNA]</scope>
</reference>
<proteinExistence type="inferred from homology"/>